<dbReference type="InterPro" id="IPR006311">
    <property type="entry name" value="TAT_signal"/>
</dbReference>
<evidence type="ECO:0000256" key="1">
    <source>
        <dbReference type="SAM" id="SignalP"/>
    </source>
</evidence>
<evidence type="ECO:0000313" key="3">
    <source>
        <dbReference type="EMBL" id="PNV67051.1"/>
    </source>
</evidence>
<evidence type="ECO:0000259" key="2">
    <source>
        <dbReference type="Pfam" id="PF00496"/>
    </source>
</evidence>
<reference evidence="4" key="1">
    <citation type="submission" date="2018-01" db="EMBL/GenBank/DDBJ databases">
        <title>Rubneribacter badeniensis gen. nov., sp. nov., and Colonibacter rubneri, gen. nov., sp. nov., WGS of new members of the Eggerthellaceae.</title>
        <authorList>
            <person name="Danylec N."/>
            <person name="Stoll D.A."/>
            <person name="Doetsch A."/>
            <person name="Kulling S.E."/>
            <person name="Huch M."/>
        </authorList>
    </citation>
    <scope>NUCLEOTIDE SEQUENCE [LARGE SCALE GENOMIC DNA]</scope>
    <source>
        <strain evidence="4">ResAG-96</strain>
    </source>
</reference>
<dbReference type="PROSITE" id="PS51318">
    <property type="entry name" value="TAT"/>
    <property type="match status" value="1"/>
</dbReference>
<dbReference type="RefSeq" id="WP_103265560.1">
    <property type="nucleotide sequence ID" value="NZ_DBFOLS010000030.1"/>
</dbReference>
<organism evidence="3 4">
    <name type="scientific">Enteroscipio rubneri</name>
    <dbReference type="NCBI Taxonomy" id="2070686"/>
    <lineage>
        <taxon>Bacteria</taxon>
        <taxon>Bacillati</taxon>
        <taxon>Actinomycetota</taxon>
        <taxon>Coriobacteriia</taxon>
        <taxon>Eggerthellales</taxon>
        <taxon>Eggerthellaceae</taxon>
        <taxon>Enteroscipio</taxon>
    </lineage>
</organism>
<dbReference type="InterPro" id="IPR030678">
    <property type="entry name" value="Peptide/Ni-bd"/>
</dbReference>
<gene>
    <name evidence="3" type="ORF">C2L71_09680</name>
</gene>
<dbReference type="Gene3D" id="3.40.190.10">
    <property type="entry name" value="Periplasmic binding protein-like II"/>
    <property type="match status" value="1"/>
</dbReference>
<dbReference type="PROSITE" id="PS51257">
    <property type="entry name" value="PROKAR_LIPOPROTEIN"/>
    <property type="match status" value="1"/>
</dbReference>
<dbReference type="GO" id="GO:1904680">
    <property type="term" value="F:peptide transmembrane transporter activity"/>
    <property type="evidence" value="ECO:0007669"/>
    <property type="project" value="TreeGrafter"/>
</dbReference>
<keyword evidence="1" id="KW-0732">Signal</keyword>
<dbReference type="OrthoDB" id="5243526at2"/>
<evidence type="ECO:0000313" key="4">
    <source>
        <dbReference type="Proteomes" id="UP000236197"/>
    </source>
</evidence>
<feature type="domain" description="Solute-binding protein family 5" evidence="2">
    <location>
        <begin position="97"/>
        <end position="448"/>
    </location>
</feature>
<dbReference type="Pfam" id="PF00496">
    <property type="entry name" value="SBP_bac_5"/>
    <property type="match status" value="1"/>
</dbReference>
<dbReference type="Proteomes" id="UP000236197">
    <property type="component" value="Unassembled WGS sequence"/>
</dbReference>
<dbReference type="EMBL" id="PPEK01000013">
    <property type="protein sequence ID" value="PNV67051.1"/>
    <property type="molecule type" value="Genomic_DNA"/>
</dbReference>
<feature type="chain" id="PRO_5039275644" evidence="1">
    <location>
        <begin position="22"/>
        <end position="534"/>
    </location>
</feature>
<dbReference type="InterPro" id="IPR000914">
    <property type="entry name" value="SBP_5_dom"/>
</dbReference>
<dbReference type="SUPFAM" id="SSF53850">
    <property type="entry name" value="Periplasmic binding protein-like II"/>
    <property type="match status" value="1"/>
</dbReference>
<dbReference type="PANTHER" id="PTHR30290">
    <property type="entry name" value="PERIPLASMIC BINDING COMPONENT OF ABC TRANSPORTER"/>
    <property type="match status" value="1"/>
</dbReference>
<dbReference type="InterPro" id="IPR039424">
    <property type="entry name" value="SBP_5"/>
</dbReference>
<keyword evidence="4" id="KW-1185">Reference proteome</keyword>
<sequence length="534" mass="57478">MEQHMKASLTRRTFLAGSAVAAATAGLALSGCGSNDTSSSSGSTDSGTAASGGALTVASMNTTDTYMPFNCSKALALGANWHVMEGLYELDMATYKPYAALAAGDPVEVSETEYEVALRDGAAFSDGTPVTAEDVVKSYERTIGEKGALYLSMLNFIDSISAKDDSTVTIKLAYPFSLLKERLPLIKVAPASASDDVLTSQPVGTGPWMYASAPTEQAIEFAPNPNYNGSHPAKADTMHWDIIADDTARTTALQEGTVQVMESVPADVADQLNAAGATVDDVQSFGLAFIMFNTKKKPFDDYRVRQAFLYAIDMEKLINNALSGKATPLKSFLPENHANFHEASTVYAYDPEKAKSLLAEAGVSDLSIVLNTTDTGFIVALAPQIQNDLKEIGVTVTEIKSEPSKTMYPNYTDTDDPQFDVVLAPGDPSCFGLDPDLLMNWWYGDNTWTQKRTQWKGSDEFAQLQDLLSQAAQAADGSAQQELWNQCFDLIAEQVPLYPLFHRTVSTGYWADQLDGFKAIGTTSVSMIDVAPKA</sequence>
<dbReference type="CDD" id="cd00995">
    <property type="entry name" value="PBP2_NikA_DppA_OppA_like"/>
    <property type="match status" value="1"/>
</dbReference>
<dbReference type="GO" id="GO:0043190">
    <property type="term" value="C:ATP-binding cassette (ABC) transporter complex"/>
    <property type="evidence" value="ECO:0007669"/>
    <property type="project" value="InterPro"/>
</dbReference>
<name>A0A2K2U9P7_9ACTN</name>
<dbReference type="GO" id="GO:0042597">
    <property type="term" value="C:periplasmic space"/>
    <property type="evidence" value="ECO:0007669"/>
    <property type="project" value="UniProtKB-ARBA"/>
</dbReference>
<dbReference type="NCBIfam" id="TIGR01409">
    <property type="entry name" value="TAT_signal_seq"/>
    <property type="match status" value="1"/>
</dbReference>
<proteinExistence type="predicted"/>
<dbReference type="PIRSF" id="PIRSF002741">
    <property type="entry name" value="MppA"/>
    <property type="match status" value="1"/>
</dbReference>
<dbReference type="InterPro" id="IPR019546">
    <property type="entry name" value="TAT_signal_bac_arc"/>
</dbReference>
<feature type="signal peptide" evidence="1">
    <location>
        <begin position="1"/>
        <end position="21"/>
    </location>
</feature>
<dbReference type="Gene3D" id="3.90.76.10">
    <property type="entry name" value="Dipeptide-binding Protein, Domain 1"/>
    <property type="match status" value="1"/>
</dbReference>
<accession>A0A2K2U9P7</accession>
<dbReference type="GO" id="GO:0015833">
    <property type="term" value="P:peptide transport"/>
    <property type="evidence" value="ECO:0007669"/>
    <property type="project" value="TreeGrafter"/>
</dbReference>
<protein>
    <submittedName>
        <fullName evidence="3">ABC transporter substrate-binding protein</fullName>
    </submittedName>
</protein>
<dbReference type="AlphaFoldDB" id="A0A2K2U9P7"/>
<comment type="caution">
    <text evidence="3">The sequence shown here is derived from an EMBL/GenBank/DDBJ whole genome shotgun (WGS) entry which is preliminary data.</text>
</comment>
<dbReference type="Gene3D" id="3.10.105.10">
    <property type="entry name" value="Dipeptide-binding Protein, Domain 3"/>
    <property type="match status" value="1"/>
</dbReference>